<dbReference type="Proteomes" id="UP000001568">
    <property type="component" value="Chromosome 1"/>
</dbReference>
<dbReference type="NCBIfam" id="TIGR02245">
    <property type="entry name" value="HAD_IIID1"/>
    <property type="match status" value="1"/>
</dbReference>
<dbReference type="GO" id="GO:0090364">
    <property type="term" value="P:regulation of proteasome assembly"/>
    <property type="evidence" value="ECO:0007669"/>
    <property type="project" value="InterPro"/>
</dbReference>
<dbReference type="EMBL" id="CP000581">
    <property type="protein sequence ID" value="ABO94147.1"/>
    <property type="molecule type" value="Genomic_DNA"/>
</dbReference>
<dbReference type="PROSITE" id="PS50053">
    <property type="entry name" value="UBIQUITIN_2"/>
    <property type="match status" value="1"/>
</dbReference>
<evidence type="ECO:0000256" key="3">
    <source>
        <dbReference type="ARBA" id="ARBA00013081"/>
    </source>
</evidence>
<protein>
    <recommendedName>
        <fullName evidence="3">protein-serine/threonine phosphatase</fullName>
        <ecNumber evidence="3">3.1.3.16</ecNumber>
    </recommendedName>
    <alternativeName>
        <fullName evidence="9">Nuclear proteasome inhibitor UBLCP1</fullName>
    </alternativeName>
</protein>
<dbReference type="KEGG" id="olu:OSTLU_6029"/>
<dbReference type="HOGENOM" id="CLU_046931_1_0_1"/>
<evidence type="ECO:0000256" key="7">
    <source>
        <dbReference type="ARBA" id="ARBA00022912"/>
    </source>
</evidence>
<dbReference type="InterPro" id="IPR011943">
    <property type="entry name" value="HAD-SF_hydro_IIID"/>
</dbReference>
<dbReference type="InterPro" id="IPR023214">
    <property type="entry name" value="HAD_sf"/>
</dbReference>
<comment type="subcellular location">
    <subcellularLocation>
        <location evidence="2">Nucleus</location>
    </subcellularLocation>
</comment>
<evidence type="ECO:0000259" key="12">
    <source>
        <dbReference type="PROSITE" id="PS50053"/>
    </source>
</evidence>
<dbReference type="GO" id="GO:0004722">
    <property type="term" value="F:protein serine/threonine phosphatase activity"/>
    <property type="evidence" value="ECO:0007669"/>
    <property type="project" value="UniProtKB-EC"/>
</dbReference>
<dbReference type="AlphaFoldDB" id="A4RR85"/>
<accession>A4RR85</accession>
<dbReference type="EC" id="3.1.3.16" evidence="3"/>
<dbReference type="PROSITE" id="PS50969">
    <property type="entry name" value="FCP1"/>
    <property type="match status" value="1"/>
</dbReference>
<dbReference type="Gene3D" id="3.10.20.90">
    <property type="entry name" value="Phosphatidylinositol 3-kinase Catalytic Subunit, Chain A, domain 1"/>
    <property type="match status" value="1"/>
</dbReference>
<dbReference type="SMART" id="SM00577">
    <property type="entry name" value="CPDc"/>
    <property type="match status" value="1"/>
</dbReference>
<evidence type="ECO:0000313" key="15">
    <source>
        <dbReference type="Proteomes" id="UP000001568"/>
    </source>
</evidence>
<gene>
    <name evidence="14" type="ORF">OSTLU_6029</name>
</gene>
<comment type="catalytic activity">
    <reaction evidence="11">
        <text>O-phospho-L-threonyl-[protein] + H2O = L-threonyl-[protein] + phosphate</text>
        <dbReference type="Rhea" id="RHEA:47004"/>
        <dbReference type="Rhea" id="RHEA-COMP:11060"/>
        <dbReference type="Rhea" id="RHEA-COMP:11605"/>
        <dbReference type="ChEBI" id="CHEBI:15377"/>
        <dbReference type="ChEBI" id="CHEBI:30013"/>
        <dbReference type="ChEBI" id="CHEBI:43474"/>
        <dbReference type="ChEBI" id="CHEBI:61977"/>
        <dbReference type="EC" id="3.1.3.16"/>
    </reaction>
</comment>
<feature type="non-terminal residue" evidence="14">
    <location>
        <position position="1"/>
    </location>
</feature>
<feature type="non-terminal residue" evidence="14">
    <location>
        <position position="319"/>
    </location>
</feature>
<dbReference type="RefSeq" id="XP_001415855.1">
    <property type="nucleotide sequence ID" value="XM_001415818.1"/>
</dbReference>
<evidence type="ECO:0000256" key="8">
    <source>
        <dbReference type="ARBA" id="ARBA00023242"/>
    </source>
</evidence>
<evidence type="ECO:0000256" key="9">
    <source>
        <dbReference type="ARBA" id="ARBA00032039"/>
    </source>
</evidence>
<feature type="domain" description="FCP1 homology" evidence="13">
    <location>
        <begin position="136"/>
        <end position="298"/>
    </location>
</feature>
<keyword evidence="7" id="KW-0904">Protein phosphatase</keyword>
<evidence type="ECO:0000313" key="14">
    <source>
        <dbReference type="EMBL" id="ABO94147.1"/>
    </source>
</evidence>
<proteinExistence type="predicted"/>
<evidence type="ECO:0000256" key="6">
    <source>
        <dbReference type="ARBA" id="ARBA00022842"/>
    </source>
</evidence>
<dbReference type="GeneID" id="4999640"/>
<dbReference type="GO" id="GO:0005634">
    <property type="term" value="C:nucleus"/>
    <property type="evidence" value="ECO:0007669"/>
    <property type="project" value="UniProtKB-SubCell"/>
</dbReference>
<dbReference type="STRING" id="436017.A4RR85"/>
<evidence type="ECO:0000256" key="10">
    <source>
        <dbReference type="ARBA" id="ARBA00047761"/>
    </source>
</evidence>
<evidence type="ECO:0000256" key="11">
    <source>
        <dbReference type="ARBA" id="ARBA00048336"/>
    </source>
</evidence>
<dbReference type="Gene3D" id="3.40.50.1000">
    <property type="entry name" value="HAD superfamily/HAD-like"/>
    <property type="match status" value="1"/>
</dbReference>
<evidence type="ECO:0000259" key="13">
    <source>
        <dbReference type="PROSITE" id="PS50969"/>
    </source>
</evidence>
<dbReference type="eggNOG" id="KOG1605">
    <property type="taxonomic scope" value="Eukaryota"/>
</dbReference>
<dbReference type="InterPro" id="IPR051658">
    <property type="entry name" value="UBLCP1"/>
</dbReference>
<evidence type="ECO:0000256" key="2">
    <source>
        <dbReference type="ARBA" id="ARBA00004123"/>
    </source>
</evidence>
<dbReference type="PANTHER" id="PTHR48493:SF1">
    <property type="entry name" value="UBIQUITIN-LIKE DOMAIN-CONTAINING CTD PHOSPHATASE 1"/>
    <property type="match status" value="1"/>
</dbReference>
<dbReference type="InterPro" id="IPR029071">
    <property type="entry name" value="Ubiquitin-like_domsf"/>
</dbReference>
<dbReference type="InterPro" id="IPR000626">
    <property type="entry name" value="Ubiquitin-like_dom"/>
</dbReference>
<reference evidence="14 15" key="1">
    <citation type="journal article" date="2007" name="Proc. Natl. Acad. Sci. U.S.A.">
        <title>The tiny eukaryote Ostreococcus provides genomic insights into the paradox of plankton speciation.</title>
        <authorList>
            <person name="Palenik B."/>
            <person name="Grimwood J."/>
            <person name="Aerts A."/>
            <person name="Rouze P."/>
            <person name="Salamov A."/>
            <person name="Putnam N."/>
            <person name="Dupont C."/>
            <person name="Jorgensen R."/>
            <person name="Derelle E."/>
            <person name="Rombauts S."/>
            <person name="Zhou K."/>
            <person name="Otillar R."/>
            <person name="Merchant S.S."/>
            <person name="Podell S."/>
            <person name="Gaasterland T."/>
            <person name="Napoli C."/>
            <person name="Gendler K."/>
            <person name="Manuell A."/>
            <person name="Tai V."/>
            <person name="Vallon O."/>
            <person name="Piganeau G."/>
            <person name="Jancek S."/>
            <person name="Heijde M."/>
            <person name="Jabbari K."/>
            <person name="Bowler C."/>
            <person name="Lohr M."/>
            <person name="Robbens S."/>
            <person name="Werner G."/>
            <person name="Dubchak I."/>
            <person name="Pazour G.J."/>
            <person name="Ren Q."/>
            <person name="Paulsen I."/>
            <person name="Delwiche C."/>
            <person name="Schmutz J."/>
            <person name="Rokhsar D."/>
            <person name="Van de Peer Y."/>
            <person name="Moreau H."/>
            <person name="Grigoriev I.V."/>
        </authorList>
    </citation>
    <scope>NUCLEOTIDE SEQUENCE [LARGE SCALE GENOMIC DNA]</scope>
    <source>
        <strain evidence="14 15">CCE9901</strain>
    </source>
</reference>
<comment type="catalytic activity">
    <reaction evidence="10">
        <text>O-phospho-L-seryl-[protein] + H2O = L-seryl-[protein] + phosphate</text>
        <dbReference type="Rhea" id="RHEA:20629"/>
        <dbReference type="Rhea" id="RHEA-COMP:9863"/>
        <dbReference type="Rhea" id="RHEA-COMP:11604"/>
        <dbReference type="ChEBI" id="CHEBI:15377"/>
        <dbReference type="ChEBI" id="CHEBI:29999"/>
        <dbReference type="ChEBI" id="CHEBI:43474"/>
        <dbReference type="ChEBI" id="CHEBI:83421"/>
        <dbReference type="EC" id="3.1.3.16"/>
    </reaction>
</comment>
<dbReference type="InterPro" id="IPR004274">
    <property type="entry name" value="FCP1_dom"/>
</dbReference>
<keyword evidence="15" id="KW-1185">Reference proteome</keyword>
<keyword evidence="8" id="KW-0539">Nucleus</keyword>
<keyword evidence="5" id="KW-0378">Hydrolase</keyword>
<dbReference type="Pfam" id="PF03031">
    <property type="entry name" value="NIF"/>
    <property type="match status" value="1"/>
</dbReference>
<sequence>VSVRWSGGTPPTFDIDVDDDATVADLKRSIETTTQVRAARIKLLNLRIGAKPAMDDDALSEIGKFPKQVMMMGKRESQIEAHATAEALASSMAPEVEDDFELDARTTTAAMANPEFIAKLERRVRDCKFPKKLSDPRPGAKCLVLDIDYTLFDHRTTAENPSEIMRPFLHEFLSRAYAANFDIFIWSATSLKWIELKMTELGVLTHNDYKIVGLIDSSAMITVETAKYGVFNCKPLGYLFAQDWCEYDSKTTLMFDDLSRNFIMNPQLGLKIRPFRNAHTSRATDRELLRLSEYLEEIASLDDFSELNHNRWESFLAKK</sequence>
<name>A4RR85_OSTLU</name>
<evidence type="ECO:0000256" key="4">
    <source>
        <dbReference type="ARBA" id="ARBA00022723"/>
    </source>
</evidence>
<feature type="domain" description="Ubiquitin-like" evidence="12">
    <location>
        <begin position="1"/>
        <end position="63"/>
    </location>
</feature>
<dbReference type="Gramene" id="ABO94147">
    <property type="protein sequence ID" value="ABO94147"/>
    <property type="gene ID" value="OSTLU_6029"/>
</dbReference>
<dbReference type="SUPFAM" id="SSF54236">
    <property type="entry name" value="Ubiquitin-like"/>
    <property type="match status" value="1"/>
</dbReference>
<dbReference type="OMA" id="MEDEIIM"/>
<dbReference type="PANTHER" id="PTHR48493">
    <property type="entry name" value="UBIQUITIN-LIKE DOMAIN-CONTAINING CTD PHOSPHATASE 1"/>
    <property type="match status" value="1"/>
</dbReference>
<dbReference type="GO" id="GO:0046872">
    <property type="term" value="F:metal ion binding"/>
    <property type="evidence" value="ECO:0007669"/>
    <property type="project" value="UniProtKB-KW"/>
</dbReference>
<dbReference type="InterPro" id="IPR036412">
    <property type="entry name" value="HAD-like_sf"/>
</dbReference>
<keyword evidence="4" id="KW-0479">Metal-binding</keyword>
<evidence type="ECO:0000256" key="1">
    <source>
        <dbReference type="ARBA" id="ARBA00001946"/>
    </source>
</evidence>
<comment type="cofactor">
    <cofactor evidence="1">
        <name>Mg(2+)</name>
        <dbReference type="ChEBI" id="CHEBI:18420"/>
    </cofactor>
</comment>
<keyword evidence="6" id="KW-0460">Magnesium</keyword>
<dbReference type="OrthoDB" id="1711508at2759"/>
<dbReference type="SUPFAM" id="SSF56784">
    <property type="entry name" value="HAD-like"/>
    <property type="match status" value="1"/>
</dbReference>
<evidence type="ECO:0000256" key="5">
    <source>
        <dbReference type="ARBA" id="ARBA00022801"/>
    </source>
</evidence>
<organism evidence="14 15">
    <name type="scientific">Ostreococcus lucimarinus (strain CCE9901)</name>
    <dbReference type="NCBI Taxonomy" id="436017"/>
    <lineage>
        <taxon>Eukaryota</taxon>
        <taxon>Viridiplantae</taxon>
        <taxon>Chlorophyta</taxon>
        <taxon>Mamiellophyceae</taxon>
        <taxon>Mamiellales</taxon>
        <taxon>Bathycoccaceae</taxon>
        <taxon>Ostreococcus</taxon>
    </lineage>
</organism>